<dbReference type="STRING" id="46223.SAMN05421852_1023"/>
<dbReference type="OrthoDB" id="9792858at2"/>
<keyword evidence="4" id="KW-1185">Reference proteome</keyword>
<dbReference type="SMART" id="SM00903">
    <property type="entry name" value="Flavin_Reduct"/>
    <property type="match status" value="1"/>
</dbReference>
<gene>
    <name evidence="3" type="ORF">SAMN05421852_1023</name>
</gene>
<evidence type="ECO:0000313" key="3">
    <source>
        <dbReference type="EMBL" id="SFI78589.1"/>
    </source>
</evidence>
<dbReference type="PANTHER" id="PTHR30466">
    <property type="entry name" value="FLAVIN REDUCTASE"/>
    <property type="match status" value="1"/>
</dbReference>
<dbReference type="InterPro" id="IPR002563">
    <property type="entry name" value="Flavin_Rdtase-like_dom"/>
</dbReference>
<dbReference type="GO" id="GO:0006208">
    <property type="term" value="P:pyrimidine nucleobase catabolic process"/>
    <property type="evidence" value="ECO:0007669"/>
    <property type="project" value="TreeGrafter"/>
</dbReference>
<dbReference type="GO" id="GO:0010181">
    <property type="term" value="F:FMN binding"/>
    <property type="evidence" value="ECO:0007669"/>
    <property type="project" value="InterPro"/>
</dbReference>
<reference evidence="3 4" key="1">
    <citation type="submission" date="2016-10" db="EMBL/GenBank/DDBJ databases">
        <authorList>
            <person name="de Groot N.N."/>
        </authorList>
    </citation>
    <scope>NUCLEOTIDE SEQUENCE [LARGE SCALE GENOMIC DNA]</scope>
    <source>
        <strain evidence="3 4">DSM 44778</strain>
    </source>
</reference>
<evidence type="ECO:0000313" key="4">
    <source>
        <dbReference type="Proteomes" id="UP000199545"/>
    </source>
</evidence>
<dbReference type="RefSeq" id="WP_093227739.1">
    <property type="nucleotide sequence ID" value="NZ_FORR01000002.1"/>
</dbReference>
<protein>
    <submittedName>
        <fullName evidence="3">NADH-FMN oxidoreductase RutF, flavin reductase (DIM6/NTAB) family</fullName>
    </submittedName>
</protein>
<dbReference type="Pfam" id="PF01613">
    <property type="entry name" value="Flavin_Reduct"/>
    <property type="match status" value="1"/>
</dbReference>
<dbReference type="Gene3D" id="2.30.110.10">
    <property type="entry name" value="Electron Transport, Fmn-binding Protein, Chain A"/>
    <property type="match status" value="1"/>
</dbReference>
<dbReference type="InterPro" id="IPR050268">
    <property type="entry name" value="NADH-dep_flavin_reductase"/>
</dbReference>
<name>A0A1I3L1K4_9BACL</name>
<dbReference type="Proteomes" id="UP000199545">
    <property type="component" value="Unassembled WGS sequence"/>
</dbReference>
<proteinExistence type="predicted"/>
<dbReference type="GO" id="GO:0042602">
    <property type="term" value="F:riboflavin reductase (NADPH) activity"/>
    <property type="evidence" value="ECO:0007669"/>
    <property type="project" value="TreeGrafter"/>
</dbReference>
<sequence>MDTRDFRNCLGSFATGVTVVTCKTDIGTRGFTANSFTSVSLDPPLILVSVDRKIKACSYMKDNSFAVNILRGDQEKVALHFAGRPQEQLDLQWEEGEFAPYLANSLATIECVPWRAYDGGDHVLYLGEVKNYWYVEGDALGFYKGKFFTVPSLKSTSE</sequence>
<accession>A0A1I3L1K4</accession>
<dbReference type="InterPro" id="IPR012349">
    <property type="entry name" value="Split_barrel_FMN-bd"/>
</dbReference>
<dbReference type="EMBL" id="FORR01000002">
    <property type="protein sequence ID" value="SFI78589.1"/>
    <property type="molecule type" value="Genomic_DNA"/>
</dbReference>
<evidence type="ECO:0000259" key="2">
    <source>
        <dbReference type="SMART" id="SM00903"/>
    </source>
</evidence>
<dbReference type="AlphaFoldDB" id="A0A1I3L1K4"/>
<dbReference type="PANTHER" id="PTHR30466:SF1">
    <property type="entry name" value="FMN REDUCTASE (NADH) RUTF"/>
    <property type="match status" value="1"/>
</dbReference>
<organism evidence="3 4">
    <name type="scientific">Thermoflavimicrobium dichotomicum</name>
    <dbReference type="NCBI Taxonomy" id="46223"/>
    <lineage>
        <taxon>Bacteria</taxon>
        <taxon>Bacillati</taxon>
        <taxon>Bacillota</taxon>
        <taxon>Bacilli</taxon>
        <taxon>Bacillales</taxon>
        <taxon>Thermoactinomycetaceae</taxon>
        <taxon>Thermoflavimicrobium</taxon>
    </lineage>
</organism>
<feature type="domain" description="Flavin reductase like" evidence="2">
    <location>
        <begin position="10"/>
        <end position="149"/>
    </location>
</feature>
<dbReference type="SUPFAM" id="SSF50475">
    <property type="entry name" value="FMN-binding split barrel"/>
    <property type="match status" value="1"/>
</dbReference>
<keyword evidence="1" id="KW-0560">Oxidoreductase</keyword>
<evidence type="ECO:0000256" key="1">
    <source>
        <dbReference type="ARBA" id="ARBA00023002"/>
    </source>
</evidence>